<evidence type="ECO:0000313" key="1">
    <source>
        <dbReference type="EMBL" id="WRO21178.1"/>
    </source>
</evidence>
<sequence length="97" mass="10878">MEDWVTINKSFINIKEAEKVAQIVKVTESRLSSVPRGPQYDIETKICETDNGWQLKWRKFLVDVDSGCSGCSSCETNHINTDAPSKGKVIEFKPKGS</sequence>
<reference evidence="1 2" key="1">
    <citation type="submission" date="2023-04" db="EMBL/GenBank/DDBJ databases">
        <authorList>
            <person name="Hsu D."/>
        </authorList>
    </citation>
    <scope>NUCLEOTIDE SEQUENCE [LARGE SCALE GENOMIC DNA]</scope>
    <source>
        <strain evidence="1 2">MK1</strain>
    </source>
</reference>
<protein>
    <submittedName>
        <fullName evidence="1">Uncharacterized protein</fullName>
    </submittedName>
</protein>
<dbReference type="Proteomes" id="UP001329915">
    <property type="component" value="Chromosome"/>
</dbReference>
<dbReference type="KEGG" id="dbc:MFMK1_000974"/>
<proteinExistence type="predicted"/>
<organism evidence="1 2">
    <name type="scientific">Metallumcola ferriviriculae</name>
    <dbReference type="NCBI Taxonomy" id="3039180"/>
    <lineage>
        <taxon>Bacteria</taxon>
        <taxon>Bacillati</taxon>
        <taxon>Bacillota</taxon>
        <taxon>Clostridia</taxon>
        <taxon>Neomoorellales</taxon>
        <taxon>Desulfitibacteraceae</taxon>
        <taxon>Metallumcola</taxon>
    </lineage>
</organism>
<dbReference type="AlphaFoldDB" id="A0AAU0UPQ7"/>
<gene>
    <name evidence="1" type="ORF">MFMK1_000974</name>
</gene>
<accession>A0AAU0UPQ7</accession>
<keyword evidence="2" id="KW-1185">Reference proteome</keyword>
<dbReference type="RefSeq" id="WP_366924034.1">
    <property type="nucleotide sequence ID" value="NZ_CP121694.1"/>
</dbReference>
<dbReference type="EMBL" id="CP121694">
    <property type="protein sequence ID" value="WRO21178.1"/>
    <property type="molecule type" value="Genomic_DNA"/>
</dbReference>
<evidence type="ECO:0000313" key="2">
    <source>
        <dbReference type="Proteomes" id="UP001329915"/>
    </source>
</evidence>
<name>A0AAU0UPQ7_9FIRM</name>